<dbReference type="GO" id="GO:0045944">
    <property type="term" value="P:positive regulation of transcription by RNA polymerase II"/>
    <property type="evidence" value="ECO:0007669"/>
    <property type="project" value="TreeGrafter"/>
</dbReference>
<organism evidence="4 5">
    <name type="scientific">Komagataella phaffii (strain GS115 / ATCC 20864)</name>
    <name type="common">Yeast</name>
    <name type="synonym">Pichia pastoris</name>
    <dbReference type="NCBI Taxonomy" id="644223"/>
    <lineage>
        <taxon>Eukaryota</taxon>
        <taxon>Fungi</taxon>
        <taxon>Dikarya</taxon>
        <taxon>Ascomycota</taxon>
        <taxon>Saccharomycotina</taxon>
        <taxon>Pichiomycetes</taxon>
        <taxon>Pichiales</taxon>
        <taxon>Pichiaceae</taxon>
        <taxon>Komagataella</taxon>
    </lineage>
</organism>
<gene>
    <name evidence="4" type="ordered locus">PAS_chr1-4_0478</name>
</gene>
<dbReference type="InterPro" id="IPR002110">
    <property type="entry name" value="Ankyrin_rpt"/>
</dbReference>
<dbReference type="PANTHER" id="PTHR24193:SF121">
    <property type="entry name" value="ADA2A-CONTAINING COMPLEX COMPONENT 3, ISOFORM D"/>
    <property type="match status" value="1"/>
</dbReference>
<evidence type="ECO:0000313" key="4">
    <source>
        <dbReference type="EMBL" id="CAY68330.1"/>
    </source>
</evidence>
<dbReference type="eggNOG" id="KOG4412">
    <property type="taxonomic scope" value="Eukaryota"/>
</dbReference>
<protein>
    <submittedName>
        <fullName evidence="4">Regulatory, non-ATPase subunit of the 26S proteasome</fullName>
    </submittedName>
</protein>
<evidence type="ECO:0000256" key="3">
    <source>
        <dbReference type="PROSITE-ProRule" id="PRU00023"/>
    </source>
</evidence>
<feature type="repeat" description="ANK" evidence="3">
    <location>
        <begin position="73"/>
        <end position="105"/>
    </location>
</feature>
<dbReference type="PROSITE" id="PS50297">
    <property type="entry name" value="ANK_REP_REGION"/>
    <property type="match status" value="4"/>
</dbReference>
<dbReference type="EMBL" id="FN392319">
    <property type="protein sequence ID" value="CAY68330.1"/>
    <property type="molecule type" value="Genomic_DNA"/>
</dbReference>
<keyword evidence="5" id="KW-1185">Reference proteome</keyword>
<name>C4QYK7_KOMPG</name>
<dbReference type="SMR" id="C4QYK7"/>
<feature type="repeat" description="ANK" evidence="3">
    <location>
        <begin position="108"/>
        <end position="140"/>
    </location>
</feature>
<dbReference type="InterPro" id="IPR050663">
    <property type="entry name" value="Ankyrin-SOCS_Box"/>
</dbReference>
<dbReference type="PANTHER" id="PTHR24193">
    <property type="entry name" value="ANKYRIN REPEAT PROTEIN"/>
    <property type="match status" value="1"/>
</dbReference>
<dbReference type="GO" id="GO:0005634">
    <property type="term" value="C:nucleus"/>
    <property type="evidence" value="ECO:0007669"/>
    <property type="project" value="EnsemblFungi"/>
</dbReference>
<dbReference type="GO" id="GO:1904855">
    <property type="term" value="F:proteasome regulatory particle binding"/>
    <property type="evidence" value="ECO:0007669"/>
    <property type="project" value="EnsemblFungi"/>
</dbReference>
<dbReference type="GO" id="GO:0005829">
    <property type="term" value="C:cytosol"/>
    <property type="evidence" value="ECO:0007669"/>
    <property type="project" value="EnsemblFungi"/>
</dbReference>
<dbReference type="GO" id="GO:0070682">
    <property type="term" value="P:proteasome regulatory particle assembly"/>
    <property type="evidence" value="ECO:0007669"/>
    <property type="project" value="EnsemblFungi"/>
</dbReference>
<dbReference type="STRING" id="644223.C4QYK7"/>
<dbReference type="GO" id="GO:0000502">
    <property type="term" value="C:proteasome complex"/>
    <property type="evidence" value="ECO:0007669"/>
    <property type="project" value="UniProtKB-KW"/>
</dbReference>
<dbReference type="Gene3D" id="1.25.40.20">
    <property type="entry name" value="Ankyrin repeat-containing domain"/>
    <property type="match status" value="1"/>
</dbReference>
<evidence type="ECO:0000256" key="2">
    <source>
        <dbReference type="ARBA" id="ARBA00023043"/>
    </source>
</evidence>
<dbReference type="HOGENOM" id="CLU_000134_18_2_1"/>
<dbReference type="AlphaFoldDB" id="C4QYK7"/>
<dbReference type="InParanoid" id="C4QYK7"/>
<sequence>MSEIHKAALEGDLKTVQNILGDTPKAAAFQNEDDGNKTPLHWAIAFQHVEIVTKLLDALRQQKIDLDDLTDDSGWNPLHTAASIGNIDIVDAILHYDPAPDVDQTTSNGQTALHFAVSKNFKDTVELLLENKASVRIKDKKGQYPIHRAASIGSLSLIKLLAEKSSPLNFKDIYGFTPLHHALSEGHADAAVLLVELGADKTIEDSEGHVPLQVAVDEKTAVYFKQHTE</sequence>
<dbReference type="InterPro" id="IPR036770">
    <property type="entry name" value="Ankyrin_rpt-contain_sf"/>
</dbReference>
<dbReference type="Proteomes" id="UP000000314">
    <property type="component" value="Chromosome 1"/>
</dbReference>
<dbReference type="GeneID" id="8197427"/>
<dbReference type="SMART" id="SM00248">
    <property type="entry name" value="ANK"/>
    <property type="match status" value="5"/>
</dbReference>
<keyword evidence="4" id="KW-0647">Proteasome</keyword>
<dbReference type="GO" id="GO:0044183">
    <property type="term" value="F:protein folding chaperone"/>
    <property type="evidence" value="ECO:0007669"/>
    <property type="project" value="EnsemblFungi"/>
</dbReference>
<feature type="repeat" description="ANK" evidence="3">
    <location>
        <begin position="141"/>
        <end position="173"/>
    </location>
</feature>
<dbReference type="KEGG" id="ppa:PAS_chr1-4_0478"/>
<feature type="repeat" description="ANK" evidence="3">
    <location>
        <begin position="174"/>
        <end position="206"/>
    </location>
</feature>
<dbReference type="OrthoDB" id="539213at2759"/>
<evidence type="ECO:0000313" key="5">
    <source>
        <dbReference type="Proteomes" id="UP000000314"/>
    </source>
</evidence>
<dbReference type="SUPFAM" id="SSF48403">
    <property type="entry name" value="Ankyrin repeat"/>
    <property type="match status" value="1"/>
</dbReference>
<keyword evidence="2 3" id="KW-0040">ANK repeat</keyword>
<accession>C4QYK7</accession>
<dbReference type="PROSITE" id="PS50088">
    <property type="entry name" value="ANK_REPEAT"/>
    <property type="match status" value="4"/>
</dbReference>
<dbReference type="OMA" id="WAVAYNR"/>
<reference evidence="4 5" key="1">
    <citation type="journal article" date="2009" name="Nat. Biotechnol.">
        <title>Genome sequence of the recombinant protein production host Pichia pastoris.</title>
        <authorList>
            <person name="De Schutter K."/>
            <person name="Lin Y.C."/>
            <person name="Tiels P."/>
            <person name="Van Hecke A."/>
            <person name="Glinka S."/>
            <person name="Weber-Lehmann J."/>
            <person name="Rouze P."/>
            <person name="Van de Peer Y."/>
            <person name="Callewaert N."/>
        </authorList>
    </citation>
    <scope>NUCLEOTIDE SEQUENCE [LARGE SCALE GENOMIC DNA]</scope>
    <source>
        <strain evidence="5">GS115 / ATCC 20864</strain>
    </source>
</reference>
<dbReference type="RefSeq" id="XP_002490611.1">
    <property type="nucleotide sequence ID" value="XM_002490566.1"/>
</dbReference>
<proteinExistence type="predicted"/>
<dbReference type="FunCoup" id="C4QYK7">
    <property type="interactions" value="178"/>
</dbReference>
<evidence type="ECO:0000256" key="1">
    <source>
        <dbReference type="ARBA" id="ARBA00022737"/>
    </source>
</evidence>
<keyword evidence="1" id="KW-0677">Repeat</keyword>
<dbReference type="GO" id="GO:0000976">
    <property type="term" value="F:transcription cis-regulatory region binding"/>
    <property type="evidence" value="ECO:0007669"/>
    <property type="project" value="TreeGrafter"/>
</dbReference>
<dbReference type="Pfam" id="PF12796">
    <property type="entry name" value="Ank_2"/>
    <property type="match status" value="2"/>
</dbReference>